<dbReference type="CDD" id="cd12148">
    <property type="entry name" value="fungal_TF_MHR"/>
    <property type="match status" value="1"/>
</dbReference>
<dbReference type="Proteomes" id="UP000005666">
    <property type="component" value="Chromosome 6"/>
</dbReference>
<dbReference type="STRING" id="1071381.G8BUY7"/>
<dbReference type="eggNOG" id="ENOG502QV4Q">
    <property type="taxonomic scope" value="Eukaryota"/>
</dbReference>
<name>G8BUY7_TETPH</name>
<evidence type="ECO:0000256" key="3">
    <source>
        <dbReference type="ARBA" id="ARBA00022833"/>
    </source>
</evidence>
<feature type="compositionally biased region" description="Low complexity" evidence="6">
    <location>
        <begin position="1111"/>
        <end position="1127"/>
    </location>
</feature>
<dbReference type="PANTHER" id="PTHR46910:SF3">
    <property type="entry name" value="HALOTOLERANCE PROTEIN 9-RELATED"/>
    <property type="match status" value="1"/>
</dbReference>
<dbReference type="GeneID" id="11535498"/>
<evidence type="ECO:0000256" key="1">
    <source>
        <dbReference type="ARBA" id="ARBA00004123"/>
    </source>
</evidence>
<protein>
    <recommendedName>
        <fullName evidence="7">Zn(2)-C6 fungal-type domain-containing protein</fullName>
    </recommendedName>
</protein>
<dbReference type="GO" id="GO:0003677">
    <property type="term" value="F:DNA binding"/>
    <property type="evidence" value="ECO:0007669"/>
    <property type="project" value="UniProtKB-KW"/>
</dbReference>
<evidence type="ECO:0000256" key="5">
    <source>
        <dbReference type="ARBA" id="ARBA00023242"/>
    </source>
</evidence>
<dbReference type="PANTHER" id="PTHR46910">
    <property type="entry name" value="TRANSCRIPTION FACTOR PDR1"/>
    <property type="match status" value="1"/>
</dbReference>
<dbReference type="InterPro" id="IPR007219">
    <property type="entry name" value="XnlR_reg_dom"/>
</dbReference>
<dbReference type="AlphaFoldDB" id="G8BUY7"/>
<feature type="compositionally biased region" description="Polar residues" evidence="6">
    <location>
        <begin position="1002"/>
        <end position="1011"/>
    </location>
</feature>
<dbReference type="EMBL" id="HE612861">
    <property type="protein sequence ID" value="CCE63569.1"/>
    <property type="molecule type" value="Genomic_DNA"/>
</dbReference>
<reference evidence="8 9" key="1">
    <citation type="journal article" date="2011" name="Proc. Natl. Acad. Sci. U.S.A.">
        <title>Evolutionary erosion of yeast sex chromosomes by mating-type switching accidents.</title>
        <authorList>
            <person name="Gordon J.L."/>
            <person name="Armisen D."/>
            <person name="Proux-Wera E."/>
            <person name="Oheigeartaigh S.S."/>
            <person name="Byrne K.P."/>
            <person name="Wolfe K.H."/>
        </authorList>
    </citation>
    <scope>NUCLEOTIDE SEQUENCE [LARGE SCALE GENOMIC DNA]</scope>
    <source>
        <strain evidence="9">ATCC 24235 / CBS 4417 / NBRC 1672 / NRRL Y-8282 / UCD 70-5</strain>
    </source>
</reference>
<dbReference type="CDD" id="cd00067">
    <property type="entry name" value="GAL4"/>
    <property type="match status" value="1"/>
</dbReference>
<dbReference type="Gene3D" id="4.10.240.10">
    <property type="entry name" value="Zn(2)-C6 fungal-type DNA-binding domain"/>
    <property type="match status" value="1"/>
</dbReference>
<keyword evidence="2" id="KW-0479">Metal-binding</keyword>
<evidence type="ECO:0000313" key="8">
    <source>
        <dbReference type="EMBL" id="CCE63569.1"/>
    </source>
</evidence>
<dbReference type="GO" id="GO:0000981">
    <property type="term" value="F:DNA-binding transcription factor activity, RNA polymerase II-specific"/>
    <property type="evidence" value="ECO:0007669"/>
    <property type="project" value="InterPro"/>
</dbReference>
<dbReference type="InterPro" id="IPR050987">
    <property type="entry name" value="AtrR-like"/>
</dbReference>
<feature type="domain" description="Zn(2)-C6 fungal-type" evidence="7">
    <location>
        <begin position="27"/>
        <end position="56"/>
    </location>
</feature>
<keyword evidence="4" id="KW-0238">DNA-binding</keyword>
<dbReference type="PROSITE" id="PS00463">
    <property type="entry name" value="ZN2_CY6_FUNGAL_1"/>
    <property type="match status" value="1"/>
</dbReference>
<keyword evidence="3" id="KW-0862">Zinc</keyword>
<dbReference type="RefSeq" id="XP_003686003.1">
    <property type="nucleotide sequence ID" value="XM_003685955.1"/>
</dbReference>
<accession>G8BUY7</accession>
<dbReference type="GO" id="GO:0006351">
    <property type="term" value="P:DNA-templated transcription"/>
    <property type="evidence" value="ECO:0007669"/>
    <property type="project" value="InterPro"/>
</dbReference>
<evidence type="ECO:0000256" key="2">
    <source>
        <dbReference type="ARBA" id="ARBA00022723"/>
    </source>
</evidence>
<dbReference type="Pfam" id="PF04082">
    <property type="entry name" value="Fungal_trans"/>
    <property type="match status" value="1"/>
</dbReference>
<dbReference type="GO" id="GO:0005634">
    <property type="term" value="C:nucleus"/>
    <property type="evidence" value="ECO:0007669"/>
    <property type="project" value="UniProtKB-SubCell"/>
</dbReference>
<dbReference type="OMA" id="YECECIY"/>
<dbReference type="OrthoDB" id="3364175at2759"/>
<dbReference type="GO" id="GO:0045944">
    <property type="term" value="P:positive regulation of transcription by RNA polymerase II"/>
    <property type="evidence" value="ECO:0007669"/>
    <property type="project" value="UniProtKB-ARBA"/>
</dbReference>
<keyword evidence="9" id="KW-1185">Reference proteome</keyword>
<proteinExistence type="predicted"/>
<sequence length="1192" mass="137747">MDSSSHTSSSSQLSNTAKKQRNKVSKACQSCRRRKIKCNGINPCSNCTTYECECIYSIPDSNSQTDKLGRANTIKKNKVKKPQNTTSPNDGIQKKTIKSLRKDAFNKELNSDNIIAEVNESELIYRQDIDEVVLPVPLQTLENINVNEEDYGYFHDDTDIQRKLLELQVTLKTLVSLNNRATDMETKKNMTNAIDNINIELKNISKNYIPKLDIVKFKSFKNEKGGESLETIMLKNKYSAFSYLTSIVACYNSDRISKDGFESMGCMNSVLKYKLHLTNEEEKNINQEHLQMLANRQVFSLNNYPLVDEIFGLYSMFSFFSFRGIGSFFQYKMLTNKYRKTEKSSQIQLKKTIYLFLRFFDTCVDHVVQSCVSISNPLEYYIENKARKDSSSEVNTSPSLPYNSTPYSNNSKEMLLSLIKELPQPLLHNITNGITTEQLLVNADKPFHMFSLISKIFDIHILSFQDFISNNSNPKKWIWLEGVMRENYQDQTNIFDNINDLFSEATLDTYTRFCRQEELLLALIYYYYNATLYHFDDYKSLDYLEALISLLDKQLYLEEFYGCEKVLEVAIGYASKMGLSRWEYYTGMSEEAAERRRNVWWKLYLIEKFVVVEHNHLSSIDDSKVNCVLPKPFTDIGLLNITDFLANIENIDTLNDNFSDKSIEYLVDYGNFSLMFIMSDYSSRVLYGERYTSIRNYSLPPYLKINLIGEIYNELNHAVSKLEIVKEQLKYLFDTLSSDEEDRCNKKLTVKEFRDLSEFVFRYYFMYINIINATKNLLSRFSTQNIGLELKKQDETYSELGVNLLMKMNKLIQKDRRLFKSKICSKTYLISYLVLISNKVFSFITMDTILDMLELISRSFVAILFRKVLKVKSVNNTKPVKDFNRITGFLAVLTNIIITIYIDFNDLSESEFIDEVVKVSKKELHFSLHAVMDPNSLIYENIMSFGKESGFHLRVKDILRDTKNAILNNSTNDKRYASKSTNPRSDNLKTAHCTENERKNGNPESKLSKSTGKSRKIKTNELRKLDLLINDILNSKPEDRFPTFPDNNSGELFSTFNNNSKTISKFSSEGNSSYQYNAGFIENNKISAGGLPQAHEQNNYSIETLIDNNNNINNNNSNNSINNNNNNPKIDPGSSHTSLSSFAQANLLNELTPTKENNMIDGYNLGTLDEFINDGDLNDLYNTFWKDLYPIQ</sequence>
<dbReference type="HOGENOM" id="CLU_304446_0_0_1"/>
<evidence type="ECO:0000256" key="6">
    <source>
        <dbReference type="SAM" id="MobiDB-lite"/>
    </source>
</evidence>
<comment type="subcellular location">
    <subcellularLocation>
        <location evidence="1">Nucleus</location>
    </subcellularLocation>
</comment>
<dbReference type="PROSITE" id="PS50048">
    <property type="entry name" value="ZN2_CY6_FUNGAL_2"/>
    <property type="match status" value="1"/>
</dbReference>
<dbReference type="InterPro" id="IPR001138">
    <property type="entry name" value="Zn2Cys6_DnaBD"/>
</dbReference>
<evidence type="ECO:0000313" key="9">
    <source>
        <dbReference type="Proteomes" id="UP000005666"/>
    </source>
</evidence>
<feature type="compositionally biased region" description="Basic and acidic residues" evidence="6">
    <location>
        <begin position="986"/>
        <end position="1001"/>
    </location>
</feature>
<evidence type="ECO:0000256" key="4">
    <source>
        <dbReference type="ARBA" id="ARBA00023125"/>
    </source>
</evidence>
<keyword evidence="5" id="KW-0539">Nucleus</keyword>
<organism evidence="8 9">
    <name type="scientific">Tetrapisispora phaffii (strain ATCC 24235 / CBS 4417 / NBRC 1672 / NRRL Y-8282 / UCD 70-5)</name>
    <name type="common">Yeast</name>
    <name type="synonym">Fabospora phaffii</name>
    <dbReference type="NCBI Taxonomy" id="1071381"/>
    <lineage>
        <taxon>Eukaryota</taxon>
        <taxon>Fungi</taxon>
        <taxon>Dikarya</taxon>
        <taxon>Ascomycota</taxon>
        <taxon>Saccharomycotina</taxon>
        <taxon>Saccharomycetes</taxon>
        <taxon>Saccharomycetales</taxon>
        <taxon>Saccharomycetaceae</taxon>
        <taxon>Tetrapisispora</taxon>
    </lineage>
</organism>
<dbReference type="Pfam" id="PF00172">
    <property type="entry name" value="Zn_clus"/>
    <property type="match status" value="1"/>
</dbReference>
<evidence type="ECO:0000259" key="7">
    <source>
        <dbReference type="PROSITE" id="PS50048"/>
    </source>
</evidence>
<feature type="region of interest" description="Disordered" evidence="6">
    <location>
        <begin position="970"/>
        <end position="1016"/>
    </location>
</feature>
<feature type="region of interest" description="Disordered" evidence="6">
    <location>
        <begin position="1111"/>
        <end position="1138"/>
    </location>
</feature>
<dbReference type="InterPro" id="IPR036864">
    <property type="entry name" value="Zn2-C6_fun-type_DNA-bd_sf"/>
</dbReference>
<dbReference type="SMART" id="SM00066">
    <property type="entry name" value="GAL4"/>
    <property type="match status" value="1"/>
</dbReference>
<dbReference type="SUPFAM" id="SSF57701">
    <property type="entry name" value="Zn2/Cys6 DNA-binding domain"/>
    <property type="match status" value="1"/>
</dbReference>
<dbReference type="KEGG" id="tpf:TPHA_0F00830"/>
<dbReference type="GO" id="GO:0008270">
    <property type="term" value="F:zinc ion binding"/>
    <property type="evidence" value="ECO:0007669"/>
    <property type="project" value="InterPro"/>
</dbReference>
<gene>
    <name evidence="8" type="primary">TPHA0F00830</name>
    <name evidence="8" type="ordered locus">TPHA_0F00830</name>
</gene>